<name>A0A6G8Q0U4_9ACTN</name>
<proteinExistence type="predicted"/>
<dbReference type="RefSeq" id="WP_166397734.1">
    <property type="nucleotide sequence ID" value="NZ_CP045121.1"/>
</dbReference>
<dbReference type="EMBL" id="CP045121">
    <property type="protein sequence ID" value="QIN80058.1"/>
    <property type="molecule type" value="Genomic_DNA"/>
</dbReference>
<organism evidence="2 3">
    <name type="scientific">Rubrobacter marinus</name>
    <dbReference type="NCBI Taxonomy" id="2653852"/>
    <lineage>
        <taxon>Bacteria</taxon>
        <taxon>Bacillati</taxon>
        <taxon>Actinomycetota</taxon>
        <taxon>Rubrobacteria</taxon>
        <taxon>Rubrobacterales</taxon>
        <taxon>Rubrobacteraceae</taxon>
        <taxon>Rubrobacter</taxon>
    </lineage>
</organism>
<dbReference type="Proteomes" id="UP000502706">
    <property type="component" value="Chromosome"/>
</dbReference>
<accession>A0A6G8Q0U4</accession>
<evidence type="ECO:0000313" key="3">
    <source>
        <dbReference type="Proteomes" id="UP000502706"/>
    </source>
</evidence>
<dbReference type="AlphaFoldDB" id="A0A6G8Q0U4"/>
<feature type="compositionally biased region" description="Basic and acidic residues" evidence="1">
    <location>
        <begin position="1"/>
        <end position="10"/>
    </location>
</feature>
<keyword evidence="3" id="KW-1185">Reference proteome</keyword>
<evidence type="ECO:0000313" key="2">
    <source>
        <dbReference type="EMBL" id="QIN80058.1"/>
    </source>
</evidence>
<dbReference type="KEGG" id="rmar:GBA65_17745"/>
<sequence length="70" mass="7977">MNEHSGEGRRRGSLGRGEKPGGASPDRESEERLVETERRAEQLREAWRRRRTAPDRDRPGNTRGGPKHST</sequence>
<gene>
    <name evidence="2" type="ORF">GBA65_17745</name>
</gene>
<evidence type="ECO:0000256" key="1">
    <source>
        <dbReference type="SAM" id="MobiDB-lite"/>
    </source>
</evidence>
<reference evidence="2 3" key="1">
    <citation type="submission" date="2019-10" db="EMBL/GenBank/DDBJ databases">
        <title>Rubrobacter sp nov SCSIO 52915 isolated from a deep-sea sediment in the South China Sea.</title>
        <authorList>
            <person name="Chen R.W."/>
        </authorList>
    </citation>
    <scope>NUCLEOTIDE SEQUENCE [LARGE SCALE GENOMIC DNA]</scope>
    <source>
        <strain evidence="2 3">SCSIO 52915</strain>
    </source>
</reference>
<feature type="compositionally biased region" description="Basic and acidic residues" evidence="1">
    <location>
        <begin position="25"/>
        <end position="60"/>
    </location>
</feature>
<feature type="region of interest" description="Disordered" evidence="1">
    <location>
        <begin position="1"/>
        <end position="70"/>
    </location>
</feature>
<protein>
    <submittedName>
        <fullName evidence="2">Uncharacterized protein</fullName>
    </submittedName>
</protein>